<dbReference type="CDD" id="cd00761">
    <property type="entry name" value="Glyco_tranf_GTA_type"/>
    <property type="match status" value="1"/>
</dbReference>
<evidence type="ECO:0000259" key="1">
    <source>
        <dbReference type="Pfam" id="PF00535"/>
    </source>
</evidence>
<dbReference type="GO" id="GO:0016758">
    <property type="term" value="F:hexosyltransferase activity"/>
    <property type="evidence" value="ECO:0007669"/>
    <property type="project" value="UniProtKB-ARBA"/>
</dbReference>
<evidence type="ECO:0000313" key="2">
    <source>
        <dbReference type="EMBL" id="OAI20517.1"/>
    </source>
</evidence>
<dbReference type="STRING" id="980561.A1359_03400"/>
<accession>A0A177NR20</accession>
<dbReference type="Gene3D" id="3.90.550.10">
    <property type="entry name" value="Spore Coat Polysaccharide Biosynthesis Protein SpsA, Chain A"/>
    <property type="match status" value="1"/>
</dbReference>
<dbReference type="InterPro" id="IPR029044">
    <property type="entry name" value="Nucleotide-diphossugar_trans"/>
</dbReference>
<dbReference type="RefSeq" id="WP_066977926.1">
    <property type="nucleotide sequence ID" value="NZ_LUUI01000044.1"/>
</dbReference>
<dbReference type="PANTHER" id="PTHR22916">
    <property type="entry name" value="GLYCOSYLTRANSFERASE"/>
    <property type="match status" value="1"/>
</dbReference>
<dbReference type="Pfam" id="PF00535">
    <property type="entry name" value="Glycos_transf_2"/>
    <property type="match status" value="1"/>
</dbReference>
<reference evidence="2 3" key="1">
    <citation type="submission" date="2016-03" db="EMBL/GenBank/DDBJ databases">
        <authorList>
            <person name="Ploux O."/>
        </authorList>
    </citation>
    <scope>NUCLEOTIDE SEQUENCE [LARGE SCALE GENOMIC DNA]</scope>
    <source>
        <strain evidence="2 3">R-45370</strain>
    </source>
</reference>
<evidence type="ECO:0000313" key="3">
    <source>
        <dbReference type="Proteomes" id="UP000078476"/>
    </source>
</evidence>
<dbReference type="OrthoDB" id="9781367at2"/>
<feature type="domain" description="Glycosyltransferase 2-like" evidence="1">
    <location>
        <begin position="7"/>
        <end position="152"/>
    </location>
</feature>
<dbReference type="InterPro" id="IPR001173">
    <property type="entry name" value="Glyco_trans_2-like"/>
</dbReference>
<proteinExistence type="predicted"/>
<dbReference type="AlphaFoldDB" id="A0A177NR20"/>
<dbReference type="Proteomes" id="UP000078476">
    <property type="component" value="Unassembled WGS sequence"/>
</dbReference>
<dbReference type="SUPFAM" id="SSF53448">
    <property type="entry name" value="Nucleotide-diphospho-sugar transferases"/>
    <property type="match status" value="1"/>
</dbReference>
<keyword evidence="3" id="KW-1185">Reference proteome</keyword>
<organism evidence="2 3">
    <name type="scientific">Methylomonas lenta</name>
    <dbReference type="NCBI Taxonomy" id="980561"/>
    <lineage>
        <taxon>Bacteria</taxon>
        <taxon>Pseudomonadati</taxon>
        <taxon>Pseudomonadota</taxon>
        <taxon>Gammaproteobacteria</taxon>
        <taxon>Methylococcales</taxon>
        <taxon>Methylococcaceae</taxon>
        <taxon>Methylomonas</taxon>
    </lineage>
</organism>
<name>A0A177NR20_9GAMM</name>
<gene>
    <name evidence="2" type="ORF">A1359_03400</name>
</gene>
<sequence length="310" mass="35337">MSLLHLTVAICTHNRVDLLMKAINSIYLAVTPNDCKITVLVIANACTDDTVSKLEHHKTTYLTENTITFDYQLEPMPGKSYALNRALSLINDGYICFVDDDQIIDIHYFIAITKAILAYPDASILCGPLKPNWQGDEPNWIHTEGQYRIYPFPIPVFDLGNYPTQLTVENELPPGGQVVIRRDIFDDVGVFSTCLGPIGHNLVGSEDTDFFIRAINKGHIIQYIPSIIQYHYVDKNRLTLKYLLIKSYQRNKSITLSINPDRKPIPLYLFRQLSSNIFHTIIAFNADKYRFHLMRLFSTLGEIIGLLAKQ</sequence>
<comment type="caution">
    <text evidence="2">The sequence shown here is derived from an EMBL/GenBank/DDBJ whole genome shotgun (WGS) entry which is preliminary data.</text>
</comment>
<protein>
    <recommendedName>
        <fullName evidence="1">Glycosyltransferase 2-like domain-containing protein</fullName>
    </recommendedName>
</protein>
<dbReference type="EMBL" id="LUUI01000044">
    <property type="protein sequence ID" value="OAI20517.1"/>
    <property type="molecule type" value="Genomic_DNA"/>
</dbReference>